<organism evidence="3 4">
    <name type="scientific">Acorus calamus</name>
    <name type="common">Sweet flag</name>
    <dbReference type="NCBI Taxonomy" id="4465"/>
    <lineage>
        <taxon>Eukaryota</taxon>
        <taxon>Viridiplantae</taxon>
        <taxon>Streptophyta</taxon>
        <taxon>Embryophyta</taxon>
        <taxon>Tracheophyta</taxon>
        <taxon>Spermatophyta</taxon>
        <taxon>Magnoliopsida</taxon>
        <taxon>Liliopsida</taxon>
        <taxon>Acoraceae</taxon>
        <taxon>Acorus</taxon>
    </lineage>
</organism>
<dbReference type="Proteomes" id="UP001180020">
    <property type="component" value="Unassembled WGS sequence"/>
</dbReference>
<dbReference type="InterPro" id="IPR016140">
    <property type="entry name" value="Bifunc_inhib/LTP/seed_store"/>
</dbReference>
<name>A0AAV9FPR2_ACOCL</name>
<dbReference type="InterPro" id="IPR027923">
    <property type="entry name" value="Hydrophob_seed_dom"/>
</dbReference>
<dbReference type="PANTHER" id="PTHR31731">
    <property type="match status" value="1"/>
</dbReference>
<feature type="domain" description="Bifunctional inhibitor/plant lipid transfer protein/seed storage helical" evidence="2">
    <location>
        <begin position="70"/>
        <end position="151"/>
    </location>
</feature>
<dbReference type="EMBL" id="JAUJYO010000001">
    <property type="protein sequence ID" value="KAK1327182.1"/>
    <property type="molecule type" value="Genomic_DNA"/>
</dbReference>
<protein>
    <recommendedName>
        <fullName evidence="2">Bifunctional inhibitor/plant lipid transfer protein/seed storage helical domain-containing protein</fullName>
    </recommendedName>
</protein>
<gene>
    <name evidence="3" type="ORF">QJS10_CPA01g02716</name>
</gene>
<dbReference type="SMART" id="SM00499">
    <property type="entry name" value="AAI"/>
    <property type="match status" value="1"/>
</dbReference>
<evidence type="ECO:0000256" key="1">
    <source>
        <dbReference type="SAM" id="SignalP"/>
    </source>
</evidence>
<dbReference type="InterPro" id="IPR051636">
    <property type="entry name" value="Plant_LTP/defense-related"/>
</dbReference>
<dbReference type="AlphaFoldDB" id="A0AAV9FPR2"/>
<proteinExistence type="predicted"/>
<comment type="caution">
    <text evidence="3">The sequence shown here is derived from an EMBL/GenBank/DDBJ whole genome shotgun (WGS) entry which is preliminary data.</text>
</comment>
<keyword evidence="4" id="KW-1185">Reference proteome</keyword>
<feature type="chain" id="PRO_5043429305" description="Bifunctional inhibitor/plant lipid transfer protein/seed storage helical domain-containing protein" evidence="1">
    <location>
        <begin position="27"/>
        <end position="152"/>
    </location>
</feature>
<dbReference type="SUPFAM" id="SSF47699">
    <property type="entry name" value="Bifunctional inhibitor/lipid-transfer protein/seed storage 2S albumin"/>
    <property type="match status" value="1"/>
</dbReference>
<feature type="signal peptide" evidence="1">
    <location>
        <begin position="1"/>
        <end position="26"/>
    </location>
</feature>
<evidence type="ECO:0000259" key="2">
    <source>
        <dbReference type="SMART" id="SM00499"/>
    </source>
</evidence>
<keyword evidence="1" id="KW-0732">Signal</keyword>
<dbReference type="InterPro" id="IPR036312">
    <property type="entry name" value="Bifun_inhib/LTP/seed_sf"/>
</dbReference>
<dbReference type="Pfam" id="PF14547">
    <property type="entry name" value="Hydrophob_seed"/>
    <property type="match status" value="1"/>
</dbReference>
<reference evidence="3" key="1">
    <citation type="journal article" date="2023" name="Nat. Commun.">
        <title>Diploid and tetraploid genomes of Acorus and the evolution of monocots.</title>
        <authorList>
            <person name="Ma L."/>
            <person name="Liu K.W."/>
            <person name="Li Z."/>
            <person name="Hsiao Y.Y."/>
            <person name="Qi Y."/>
            <person name="Fu T."/>
            <person name="Tang G.D."/>
            <person name="Zhang D."/>
            <person name="Sun W.H."/>
            <person name="Liu D.K."/>
            <person name="Li Y."/>
            <person name="Chen G.Z."/>
            <person name="Liu X.D."/>
            <person name="Liao X.Y."/>
            <person name="Jiang Y.T."/>
            <person name="Yu X."/>
            <person name="Hao Y."/>
            <person name="Huang J."/>
            <person name="Zhao X.W."/>
            <person name="Ke S."/>
            <person name="Chen Y.Y."/>
            <person name="Wu W.L."/>
            <person name="Hsu J.L."/>
            <person name="Lin Y.F."/>
            <person name="Huang M.D."/>
            <person name="Li C.Y."/>
            <person name="Huang L."/>
            <person name="Wang Z.W."/>
            <person name="Zhao X."/>
            <person name="Zhong W.Y."/>
            <person name="Peng D.H."/>
            <person name="Ahmad S."/>
            <person name="Lan S."/>
            <person name="Zhang J.S."/>
            <person name="Tsai W.C."/>
            <person name="Van de Peer Y."/>
            <person name="Liu Z.J."/>
        </authorList>
    </citation>
    <scope>NUCLEOTIDE SEQUENCE</scope>
    <source>
        <strain evidence="3">CP</strain>
    </source>
</reference>
<accession>A0AAV9FPR2</accession>
<evidence type="ECO:0000313" key="4">
    <source>
        <dbReference type="Proteomes" id="UP001180020"/>
    </source>
</evidence>
<dbReference type="CDD" id="cd01958">
    <property type="entry name" value="HPS_like"/>
    <property type="match status" value="1"/>
</dbReference>
<reference evidence="3" key="2">
    <citation type="submission" date="2023-06" db="EMBL/GenBank/DDBJ databases">
        <authorList>
            <person name="Ma L."/>
            <person name="Liu K.-W."/>
            <person name="Li Z."/>
            <person name="Hsiao Y.-Y."/>
            <person name="Qi Y."/>
            <person name="Fu T."/>
            <person name="Tang G."/>
            <person name="Zhang D."/>
            <person name="Sun W.-H."/>
            <person name="Liu D.-K."/>
            <person name="Li Y."/>
            <person name="Chen G.-Z."/>
            <person name="Liu X.-D."/>
            <person name="Liao X.-Y."/>
            <person name="Jiang Y.-T."/>
            <person name="Yu X."/>
            <person name="Hao Y."/>
            <person name="Huang J."/>
            <person name="Zhao X.-W."/>
            <person name="Ke S."/>
            <person name="Chen Y.-Y."/>
            <person name="Wu W.-L."/>
            <person name="Hsu J.-L."/>
            <person name="Lin Y.-F."/>
            <person name="Huang M.-D."/>
            <person name="Li C.-Y."/>
            <person name="Huang L."/>
            <person name="Wang Z.-W."/>
            <person name="Zhao X."/>
            <person name="Zhong W.-Y."/>
            <person name="Peng D.-H."/>
            <person name="Ahmad S."/>
            <person name="Lan S."/>
            <person name="Zhang J.-S."/>
            <person name="Tsai W.-C."/>
            <person name="Van De Peer Y."/>
            <person name="Liu Z.-J."/>
        </authorList>
    </citation>
    <scope>NUCLEOTIDE SEQUENCE</scope>
    <source>
        <strain evidence="3">CP</strain>
        <tissue evidence="3">Leaves</tissue>
    </source>
</reference>
<sequence length="152" mass="15727">MTSSKALATTSLLLTLNLLLFTLASSTCHQCPESCHRCPGTGTPVPVNPVPVPVRPIYPPAVVPKHYPRCPRDALKLGACANLLGLAHVVLGSQSNSQCCSLIAGLADLDAAACLCTAIRANVLGVNLNVAVSLSLLLNACGCSNPKGYKCY</sequence>
<evidence type="ECO:0000313" key="3">
    <source>
        <dbReference type="EMBL" id="KAK1327182.1"/>
    </source>
</evidence>
<dbReference type="Gene3D" id="1.10.110.10">
    <property type="entry name" value="Plant lipid-transfer and hydrophobic proteins"/>
    <property type="match status" value="1"/>
</dbReference>